<sequence length="54" mass="5689">TTEPHFDLGLGQLHQLISLVYVNSSFRDHSQDGAGEGGAACCFGASSKALPERL</sequence>
<accession>A0ACC5WVV7</accession>
<protein>
    <submittedName>
        <fullName evidence="1">Uncharacterized protein</fullName>
    </submittedName>
</protein>
<gene>
    <name evidence="1" type="ORF">PGIGA_G00018960</name>
</gene>
<reference evidence="1 2" key="1">
    <citation type="journal article" date="2022" name="bioRxiv">
        <title>An ancient truncated duplication of the anti-Mullerian hormone receptor type 2 gene is a potential conserved master sex determinant in the Pangasiidae catfish family.</title>
        <authorList>
            <person name="Wen M."/>
            <person name="Pan Q."/>
            <person name="Jouanno E."/>
            <person name="Montfort J."/>
            <person name="Zahm M."/>
            <person name="Cabau C."/>
            <person name="Klopp C."/>
            <person name="Iampietro C."/>
            <person name="Roques C."/>
            <person name="Bouchez O."/>
            <person name="Castinel A."/>
            <person name="Donnadieu C."/>
            <person name="Parrinello H."/>
            <person name="Poncet C."/>
            <person name="Belmonte E."/>
            <person name="Gautier V."/>
            <person name="Avarre J.-C."/>
            <person name="Dugue R."/>
            <person name="Gustiano R."/>
            <person name="Ha T.T.T."/>
            <person name="Campet M."/>
            <person name="Sriphairoj K."/>
            <person name="Ribolli J."/>
            <person name="de Almeida F.L."/>
            <person name="Desvignes T."/>
            <person name="Postlethwait J.H."/>
            <person name="Bucao C.F."/>
            <person name="Robinson-Rechavi M."/>
            <person name="Bobe J."/>
            <person name="Herpin A."/>
            <person name="Guiguen Y."/>
        </authorList>
    </citation>
    <scope>NUCLEOTIDE SEQUENCE [LARGE SCALE GENOMIC DNA]</scope>
    <source>
        <strain evidence="1">YG-Dec2019</strain>
    </source>
</reference>
<proteinExistence type="predicted"/>
<evidence type="ECO:0000313" key="2">
    <source>
        <dbReference type="Proteomes" id="UP000829447"/>
    </source>
</evidence>
<feature type="non-terminal residue" evidence="1">
    <location>
        <position position="1"/>
    </location>
</feature>
<dbReference type="Proteomes" id="UP000829447">
    <property type="component" value="Linkage Group LG10"/>
</dbReference>
<evidence type="ECO:0000313" key="1">
    <source>
        <dbReference type="EMBL" id="MCI4382806.1"/>
    </source>
</evidence>
<name>A0ACC5WVV7_PANGG</name>
<dbReference type="EMBL" id="CM040463">
    <property type="protein sequence ID" value="MCI4382806.1"/>
    <property type="molecule type" value="Genomic_DNA"/>
</dbReference>
<organism evidence="1 2">
    <name type="scientific">Pangasianodon gigas</name>
    <name type="common">Mekong giant catfish</name>
    <name type="synonym">Pangasius gigas</name>
    <dbReference type="NCBI Taxonomy" id="30993"/>
    <lineage>
        <taxon>Eukaryota</taxon>
        <taxon>Metazoa</taxon>
        <taxon>Chordata</taxon>
        <taxon>Craniata</taxon>
        <taxon>Vertebrata</taxon>
        <taxon>Euteleostomi</taxon>
        <taxon>Actinopterygii</taxon>
        <taxon>Neopterygii</taxon>
        <taxon>Teleostei</taxon>
        <taxon>Ostariophysi</taxon>
        <taxon>Siluriformes</taxon>
        <taxon>Pangasiidae</taxon>
        <taxon>Pangasianodon</taxon>
    </lineage>
</organism>
<comment type="caution">
    <text evidence="1">The sequence shown here is derived from an EMBL/GenBank/DDBJ whole genome shotgun (WGS) entry which is preliminary data.</text>
</comment>
<keyword evidence="2" id="KW-1185">Reference proteome</keyword>